<comment type="caution">
    <text evidence="1">The sequence shown here is derived from an EMBL/GenBank/DDBJ whole genome shotgun (WGS) entry which is preliminary data.</text>
</comment>
<evidence type="ECO:0000313" key="1">
    <source>
        <dbReference type="EMBL" id="KAJ6443829.1"/>
    </source>
</evidence>
<dbReference type="Proteomes" id="UP001163105">
    <property type="component" value="Unassembled WGS sequence"/>
</dbReference>
<proteinExistence type="predicted"/>
<sequence length="115" mass="13527">MAANVKRPDSEKTLDIAYVHIKDEATRASIESDLRDRFKSKKISIYDIYSVCYSLRLTAMHPKWNRETEEINYVIAIPFKVCKDAFRILEYLQQDVGLKPLYTYAPDRWDIDFGT</sequence>
<protein>
    <submittedName>
        <fullName evidence="1">Uncharacterized protein</fullName>
    </submittedName>
</protein>
<keyword evidence="2" id="KW-1185">Reference proteome</keyword>
<gene>
    <name evidence="1" type="ORF">O9K51_02215</name>
</gene>
<dbReference type="AlphaFoldDB" id="A0AB34FWW9"/>
<organism evidence="1 2">
    <name type="scientific">Purpureocillium lavendulum</name>
    <dbReference type="NCBI Taxonomy" id="1247861"/>
    <lineage>
        <taxon>Eukaryota</taxon>
        <taxon>Fungi</taxon>
        <taxon>Dikarya</taxon>
        <taxon>Ascomycota</taxon>
        <taxon>Pezizomycotina</taxon>
        <taxon>Sordariomycetes</taxon>
        <taxon>Hypocreomycetidae</taxon>
        <taxon>Hypocreales</taxon>
        <taxon>Ophiocordycipitaceae</taxon>
        <taxon>Purpureocillium</taxon>
    </lineage>
</organism>
<dbReference type="EMBL" id="JAQHRD010000002">
    <property type="protein sequence ID" value="KAJ6443829.1"/>
    <property type="molecule type" value="Genomic_DNA"/>
</dbReference>
<name>A0AB34FWW9_9HYPO</name>
<reference evidence="1" key="1">
    <citation type="submission" date="2023-01" db="EMBL/GenBank/DDBJ databases">
        <title>The growth and conidiation of Purpureocillium lavendulum are regulated by nitrogen source and histone H3K14 acetylation.</title>
        <authorList>
            <person name="Tang P."/>
            <person name="Han J."/>
            <person name="Zhang C."/>
            <person name="Tang P."/>
            <person name="Qi F."/>
            <person name="Zhang K."/>
            <person name="Liang L."/>
        </authorList>
    </citation>
    <scope>NUCLEOTIDE SEQUENCE</scope>
    <source>
        <strain evidence="1">YMF1.00683</strain>
    </source>
</reference>
<accession>A0AB34FWW9</accession>
<evidence type="ECO:0000313" key="2">
    <source>
        <dbReference type="Proteomes" id="UP001163105"/>
    </source>
</evidence>